<accession>R0LUE5</accession>
<reference evidence="2" key="1">
    <citation type="journal article" date="2013" name="Nat. Genet.">
        <title>The duck genome and transcriptome provide insight into an avian influenza virus reservoir species.</title>
        <authorList>
            <person name="Huang Y."/>
            <person name="Li Y."/>
            <person name="Burt D.W."/>
            <person name="Chen H."/>
            <person name="Zhang Y."/>
            <person name="Qian W."/>
            <person name="Kim H."/>
            <person name="Gan S."/>
            <person name="Zhao Y."/>
            <person name="Li J."/>
            <person name="Yi K."/>
            <person name="Feng H."/>
            <person name="Zhu P."/>
            <person name="Li B."/>
            <person name="Liu Q."/>
            <person name="Fairley S."/>
            <person name="Magor K.E."/>
            <person name="Du Z."/>
            <person name="Hu X."/>
            <person name="Goodman L."/>
            <person name="Tafer H."/>
            <person name="Vignal A."/>
            <person name="Lee T."/>
            <person name="Kim K.W."/>
            <person name="Sheng Z."/>
            <person name="An Y."/>
            <person name="Searle S."/>
            <person name="Herrero J."/>
            <person name="Groenen M.A."/>
            <person name="Crooijmans R.P."/>
            <person name="Faraut T."/>
            <person name="Cai Q."/>
            <person name="Webster R.G."/>
            <person name="Aldridge J.R."/>
            <person name="Warren W.C."/>
            <person name="Bartschat S."/>
            <person name="Kehr S."/>
            <person name="Marz M."/>
            <person name="Stadler P.F."/>
            <person name="Smith J."/>
            <person name="Kraus R.H."/>
            <person name="Zhao Y."/>
            <person name="Ren L."/>
            <person name="Fei J."/>
            <person name="Morisson M."/>
            <person name="Kaiser P."/>
            <person name="Griffin D.K."/>
            <person name="Rao M."/>
            <person name="Pitel F."/>
            <person name="Wang J."/>
            <person name="Li N."/>
        </authorList>
    </citation>
    <scope>NUCLEOTIDE SEQUENCE [LARGE SCALE GENOMIC DNA]</scope>
</reference>
<sequence length="184" mass="20553">MVGPVSALSPEHHFLSLFERKSVALNFRKRTYGIPPGSTRNQGSYICCWCLPAGFSSCLLSTLMIVKAVSWILQGARDVKGCPELQKSPAMSGERVKKIRRLLQLMPVREETTPICVKGIRIRALQTDIHSEPHRNQTTIVMTEHENDSCRTGQGAQSDGKAIQKASLLPEQKPPNFYPEFIYA</sequence>
<name>R0LUE5_ANAPL</name>
<protein>
    <submittedName>
        <fullName evidence="1">Uncharacterized protein</fullName>
    </submittedName>
</protein>
<organism evidence="1 2">
    <name type="scientific">Anas platyrhynchos</name>
    <name type="common">Mallard</name>
    <name type="synonym">Anas boschas</name>
    <dbReference type="NCBI Taxonomy" id="8839"/>
    <lineage>
        <taxon>Eukaryota</taxon>
        <taxon>Metazoa</taxon>
        <taxon>Chordata</taxon>
        <taxon>Craniata</taxon>
        <taxon>Vertebrata</taxon>
        <taxon>Euteleostomi</taxon>
        <taxon>Archelosauria</taxon>
        <taxon>Archosauria</taxon>
        <taxon>Dinosauria</taxon>
        <taxon>Saurischia</taxon>
        <taxon>Theropoda</taxon>
        <taxon>Coelurosauria</taxon>
        <taxon>Aves</taxon>
        <taxon>Neognathae</taxon>
        <taxon>Galloanserae</taxon>
        <taxon>Anseriformes</taxon>
        <taxon>Anatidae</taxon>
        <taxon>Anatinae</taxon>
        <taxon>Anas</taxon>
    </lineage>
</organism>
<gene>
    <name evidence="1" type="ORF">Anapl_04648</name>
</gene>
<keyword evidence="2" id="KW-1185">Reference proteome</keyword>
<dbReference type="EMBL" id="KB742810">
    <property type="protein sequence ID" value="EOB04053.1"/>
    <property type="molecule type" value="Genomic_DNA"/>
</dbReference>
<evidence type="ECO:0000313" key="1">
    <source>
        <dbReference type="EMBL" id="EOB04053.1"/>
    </source>
</evidence>
<dbReference type="Proteomes" id="UP000296049">
    <property type="component" value="Unassembled WGS sequence"/>
</dbReference>
<dbReference type="AlphaFoldDB" id="R0LUE5"/>
<evidence type="ECO:0000313" key="2">
    <source>
        <dbReference type="Proteomes" id="UP000296049"/>
    </source>
</evidence>
<proteinExistence type="predicted"/>